<dbReference type="PANTHER" id="PTHR18895:SF74">
    <property type="entry name" value="MTRF1L RELEASE FACTOR GLUTAMINE METHYLTRANSFERASE"/>
    <property type="match status" value="1"/>
</dbReference>
<proteinExistence type="predicted"/>
<sequence>MREFLTSGVLPDHELIRLATLVSGMPRFDVLRGVELSQVQWQELDDLVRARLGGVPLQHLEGTVQFGPLELLCDARALIPRPETEYLWELVVARITDRPHDIIVDMCTGGGCLAFALKHAFPEATVYGADSDPQALELANENRSHTGLAVEMLSGDLFDALPRELRGRVDLLVVNPPYIAESEFSTLPVEVRDHDPKRALVAGVTGAETYSRIARNWIGWMKSGGMLALEIGETQGREVAEMFTVSSPEVVADLTGRERFVFGTAP</sequence>
<evidence type="ECO:0000313" key="7">
    <source>
        <dbReference type="EMBL" id="VAW00731.1"/>
    </source>
</evidence>
<dbReference type="EMBL" id="UOEK01000193">
    <property type="protein sequence ID" value="VAW00731.1"/>
    <property type="molecule type" value="Genomic_DNA"/>
</dbReference>
<organism evidence="7">
    <name type="scientific">hydrothermal vent metagenome</name>
    <dbReference type="NCBI Taxonomy" id="652676"/>
    <lineage>
        <taxon>unclassified sequences</taxon>
        <taxon>metagenomes</taxon>
        <taxon>ecological metagenomes</taxon>
    </lineage>
</organism>
<name>A0A3B0S3Z2_9ZZZZ</name>
<evidence type="ECO:0000256" key="1">
    <source>
        <dbReference type="ARBA" id="ARBA00012771"/>
    </source>
</evidence>
<comment type="catalytic activity">
    <reaction evidence="5">
        <text>L-glutaminyl-[peptide chain release factor] + S-adenosyl-L-methionine = N(5)-methyl-L-glutaminyl-[peptide chain release factor] + S-adenosyl-L-homocysteine + H(+)</text>
        <dbReference type="Rhea" id="RHEA:42896"/>
        <dbReference type="Rhea" id="RHEA-COMP:10271"/>
        <dbReference type="Rhea" id="RHEA-COMP:10272"/>
        <dbReference type="ChEBI" id="CHEBI:15378"/>
        <dbReference type="ChEBI" id="CHEBI:30011"/>
        <dbReference type="ChEBI" id="CHEBI:57856"/>
        <dbReference type="ChEBI" id="CHEBI:59789"/>
        <dbReference type="ChEBI" id="CHEBI:61891"/>
        <dbReference type="EC" id="2.1.1.297"/>
    </reaction>
</comment>
<dbReference type="InterPro" id="IPR050320">
    <property type="entry name" value="N5-glutamine_MTase"/>
</dbReference>
<dbReference type="InterPro" id="IPR002052">
    <property type="entry name" value="DNA_methylase_N6_adenine_CS"/>
</dbReference>
<keyword evidence="2 7" id="KW-0489">Methyltransferase</keyword>
<dbReference type="NCBIfam" id="TIGR00536">
    <property type="entry name" value="hemK_fam"/>
    <property type="match status" value="1"/>
</dbReference>
<evidence type="ECO:0000256" key="3">
    <source>
        <dbReference type="ARBA" id="ARBA00022679"/>
    </source>
</evidence>
<protein>
    <recommendedName>
        <fullName evidence="1">peptide chain release factor N(5)-glutamine methyltransferase</fullName>
        <ecNumber evidence="1">2.1.1.297</ecNumber>
    </recommendedName>
</protein>
<dbReference type="InterPro" id="IPR019874">
    <property type="entry name" value="RF_methyltr_PrmC"/>
</dbReference>
<evidence type="ECO:0000256" key="4">
    <source>
        <dbReference type="ARBA" id="ARBA00022691"/>
    </source>
</evidence>
<dbReference type="InterPro" id="IPR004556">
    <property type="entry name" value="HemK-like"/>
</dbReference>
<dbReference type="GO" id="GO:0003676">
    <property type="term" value="F:nucleic acid binding"/>
    <property type="evidence" value="ECO:0007669"/>
    <property type="project" value="InterPro"/>
</dbReference>
<feature type="domain" description="Methyltransferase small" evidence="6">
    <location>
        <begin position="90"/>
        <end position="183"/>
    </location>
</feature>
<dbReference type="SUPFAM" id="SSF53335">
    <property type="entry name" value="S-adenosyl-L-methionine-dependent methyltransferases"/>
    <property type="match status" value="1"/>
</dbReference>
<keyword evidence="4" id="KW-0949">S-adenosyl-L-methionine</keyword>
<dbReference type="EC" id="2.1.1.297" evidence="1"/>
<gene>
    <name evidence="7" type="ORF">MNBD_ACTINO02-954</name>
</gene>
<keyword evidence="3 7" id="KW-0808">Transferase</keyword>
<dbReference type="InterPro" id="IPR007848">
    <property type="entry name" value="Small_mtfrase_dom"/>
</dbReference>
<evidence type="ECO:0000256" key="2">
    <source>
        <dbReference type="ARBA" id="ARBA00022603"/>
    </source>
</evidence>
<evidence type="ECO:0000259" key="6">
    <source>
        <dbReference type="Pfam" id="PF05175"/>
    </source>
</evidence>
<dbReference type="GO" id="GO:0032259">
    <property type="term" value="P:methylation"/>
    <property type="evidence" value="ECO:0007669"/>
    <property type="project" value="UniProtKB-KW"/>
</dbReference>
<dbReference type="PROSITE" id="PS00092">
    <property type="entry name" value="N6_MTASE"/>
    <property type="match status" value="1"/>
</dbReference>
<dbReference type="PANTHER" id="PTHR18895">
    <property type="entry name" value="HEMK METHYLTRANSFERASE"/>
    <property type="match status" value="1"/>
</dbReference>
<dbReference type="InterPro" id="IPR029063">
    <property type="entry name" value="SAM-dependent_MTases_sf"/>
</dbReference>
<reference evidence="7" key="1">
    <citation type="submission" date="2018-06" db="EMBL/GenBank/DDBJ databases">
        <authorList>
            <person name="Zhirakovskaya E."/>
        </authorList>
    </citation>
    <scope>NUCLEOTIDE SEQUENCE</scope>
</reference>
<dbReference type="GO" id="GO:0102559">
    <property type="term" value="F:peptide chain release factor N(5)-glutamine methyltransferase activity"/>
    <property type="evidence" value="ECO:0007669"/>
    <property type="project" value="UniProtKB-EC"/>
</dbReference>
<accession>A0A3B0S3Z2</accession>
<dbReference type="AlphaFoldDB" id="A0A3B0S3Z2"/>
<dbReference type="NCBIfam" id="TIGR03534">
    <property type="entry name" value="RF_mod_PrmC"/>
    <property type="match status" value="1"/>
</dbReference>
<dbReference type="Pfam" id="PF05175">
    <property type="entry name" value="MTS"/>
    <property type="match status" value="1"/>
</dbReference>
<evidence type="ECO:0000256" key="5">
    <source>
        <dbReference type="ARBA" id="ARBA00048391"/>
    </source>
</evidence>
<dbReference type="Gene3D" id="3.40.50.150">
    <property type="entry name" value="Vaccinia Virus protein VP39"/>
    <property type="match status" value="1"/>
</dbReference>